<organism evidence="2 3">
    <name type="scientific">Cellulomonas rhizosphaerae</name>
    <dbReference type="NCBI Taxonomy" id="2293719"/>
    <lineage>
        <taxon>Bacteria</taxon>
        <taxon>Bacillati</taxon>
        <taxon>Actinomycetota</taxon>
        <taxon>Actinomycetes</taxon>
        <taxon>Micrococcales</taxon>
        <taxon>Cellulomonadaceae</taxon>
        <taxon>Cellulomonas</taxon>
    </lineage>
</organism>
<dbReference type="RefSeq" id="WP_118766142.1">
    <property type="nucleotide sequence ID" value="NZ_QWKP01000130.1"/>
</dbReference>
<protein>
    <submittedName>
        <fullName evidence="2">Uncharacterized protein</fullName>
    </submittedName>
</protein>
<comment type="caution">
    <text evidence="2">The sequence shown here is derived from an EMBL/GenBank/DDBJ whole genome shotgun (WGS) entry which is preliminary data.</text>
</comment>
<gene>
    <name evidence="2" type="ORF">D1825_03820</name>
</gene>
<evidence type="ECO:0000313" key="2">
    <source>
        <dbReference type="EMBL" id="RHA43929.1"/>
    </source>
</evidence>
<evidence type="ECO:0000313" key="3">
    <source>
        <dbReference type="Proteomes" id="UP000283374"/>
    </source>
</evidence>
<reference evidence="2 3" key="1">
    <citation type="submission" date="2018-08" db="EMBL/GenBank/DDBJ databases">
        <title>Cellulomonas rhizosphaerae sp. nov., a novel actinomycete isolated from soil.</title>
        <authorList>
            <person name="Tian Y."/>
        </authorList>
    </citation>
    <scope>NUCLEOTIDE SEQUENCE [LARGE SCALE GENOMIC DNA]</scope>
    <source>
        <strain evidence="2 3">NEAU-TCZ24</strain>
    </source>
</reference>
<dbReference type="Proteomes" id="UP000283374">
    <property type="component" value="Unassembled WGS sequence"/>
</dbReference>
<proteinExistence type="predicted"/>
<sequence>MSEHEHDDQHDHDDEHDEATHGTDPLTGIDPADLHAAVDALAASLHSYVDTAVGVRAEFGAQEADEDPRILSLESEIGGHNAALYDLLHARLGLHADLTGMSWGDEEEGDADAAPAEPDVETFHVGFVVTRGASAGDRTLDSVLDVVESGGAEIAQAVVDSGFDVHEWGVSRGAPVLFDEDADDEEQE</sequence>
<dbReference type="EMBL" id="QWKP01000130">
    <property type="protein sequence ID" value="RHA43929.1"/>
    <property type="molecule type" value="Genomic_DNA"/>
</dbReference>
<name>A0A413RPK7_9CELL</name>
<keyword evidence="3" id="KW-1185">Reference proteome</keyword>
<feature type="region of interest" description="Disordered" evidence="1">
    <location>
        <begin position="1"/>
        <end position="31"/>
    </location>
</feature>
<accession>A0A413RPK7</accession>
<evidence type="ECO:0000256" key="1">
    <source>
        <dbReference type="SAM" id="MobiDB-lite"/>
    </source>
</evidence>
<dbReference type="OrthoDB" id="5147509at2"/>
<dbReference type="AlphaFoldDB" id="A0A413RPK7"/>
<feature type="compositionally biased region" description="Basic and acidic residues" evidence="1">
    <location>
        <begin position="1"/>
        <end position="21"/>
    </location>
</feature>